<dbReference type="GO" id="GO:0016787">
    <property type="term" value="F:hydrolase activity"/>
    <property type="evidence" value="ECO:0007669"/>
    <property type="project" value="UniProtKB-KW"/>
</dbReference>
<dbReference type="PANTHER" id="PTHR47959">
    <property type="entry name" value="ATP-DEPENDENT RNA HELICASE RHLE-RELATED"/>
    <property type="match status" value="1"/>
</dbReference>
<evidence type="ECO:0000256" key="6">
    <source>
        <dbReference type="RuleBase" id="RU000492"/>
    </source>
</evidence>
<evidence type="ECO:0000256" key="3">
    <source>
        <dbReference type="ARBA" id="ARBA00022806"/>
    </source>
</evidence>
<evidence type="ECO:0000256" key="2">
    <source>
        <dbReference type="ARBA" id="ARBA00022801"/>
    </source>
</evidence>
<feature type="region of interest" description="Disordered" evidence="7">
    <location>
        <begin position="382"/>
        <end position="433"/>
    </location>
</feature>
<comment type="similarity">
    <text evidence="5 6">Belongs to the DEAD box helicase family.</text>
</comment>
<keyword evidence="3 6" id="KW-0347">Helicase</keyword>
<dbReference type="InterPro" id="IPR001650">
    <property type="entry name" value="Helicase_C-like"/>
</dbReference>
<dbReference type="FunFam" id="3.40.50.300:FF:000468">
    <property type="entry name" value="ATP-dependent RNA helicase RhlE"/>
    <property type="match status" value="1"/>
</dbReference>
<dbReference type="Gene3D" id="3.40.50.300">
    <property type="entry name" value="P-loop containing nucleotide triphosphate hydrolases"/>
    <property type="match status" value="2"/>
</dbReference>
<protein>
    <submittedName>
        <fullName evidence="10">ATP-dependent RNA helicase RhlE</fullName>
    </submittedName>
</protein>
<proteinExistence type="inferred from homology"/>
<evidence type="ECO:0000256" key="7">
    <source>
        <dbReference type="SAM" id="MobiDB-lite"/>
    </source>
</evidence>
<dbReference type="SUPFAM" id="SSF52540">
    <property type="entry name" value="P-loop containing nucleoside triphosphate hydrolases"/>
    <property type="match status" value="1"/>
</dbReference>
<accession>A0A316G3M9</accession>
<dbReference type="SMART" id="SM00490">
    <property type="entry name" value="HELICc"/>
    <property type="match status" value="1"/>
</dbReference>
<evidence type="ECO:0000256" key="4">
    <source>
        <dbReference type="ARBA" id="ARBA00022840"/>
    </source>
</evidence>
<keyword evidence="11" id="KW-1185">Reference proteome</keyword>
<name>A0A316G3M9_9GAMM</name>
<dbReference type="SMART" id="SM00487">
    <property type="entry name" value="DEXDc"/>
    <property type="match status" value="1"/>
</dbReference>
<dbReference type="PROSITE" id="PS00039">
    <property type="entry name" value="DEAD_ATP_HELICASE"/>
    <property type="match status" value="1"/>
</dbReference>
<dbReference type="GO" id="GO:0005524">
    <property type="term" value="F:ATP binding"/>
    <property type="evidence" value="ECO:0007669"/>
    <property type="project" value="UniProtKB-KW"/>
</dbReference>
<dbReference type="Pfam" id="PF00270">
    <property type="entry name" value="DEAD"/>
    <property type="match status" value="1"/>
</dbReference>
<evidence type="ECO:0000256" key="1">
    <source>
        <dbReference type="ARBA" id="ARBA00022741"/>
    </source>
</evidence>
<dbReference type="InterPro" id="IPR027417">
    <property type="entry name" value="P-loop_NTPase"/>
</dbReference>
<dbReference type="GO" id="GO:0005829">
    <property type="term" value="C:cytosol"/>
    <property type="evidence" value="ECO:0007669"/>
    <property type="project" value="TreeGrafter"/>
</dbReference>
<dbReference type="RefSeq" id="WP_109761507.1">
    <property type="nucleotide sequence ID" value="NZ_QGGU01000001.1"/>
</dbReference>
<reference evidence="10 11" key="1">
    <citation type="submission" date="2018-05" db="EMBL/GenBank/DDBJ databases">
        <title>Genomic Encyclopedia of Type Strains, Phase IV (KMG-IV): sequencing the most valuable type-strain genomes for metagenomic binning, comparative biology and taxonomic classification.</title>
        <authorList>
            <person name="Goeker M."/>
        </authorList>
    </citation>
    <scope>NUCLEOTIDE SEQUENCE [LARGE SCALE GENOMIC DNA]</scope>
    <source>
        <strain evidence="10 11">DSM 25350</strain>
    </source>
</reference>
<dbReference type="InterPro" id="IPR044742">
    <property type="entry name" value="DEAD/DEAH_RhlB"/>
</dbReference>
<dbReference type="OrthoDB" id="9805696at2"/>
<dbReference type="PROSITE" id="PS51192">
    <property type="entry name" value="HELICASE_ATP_BIND_1"/>
    <property type="match status" value="1"/>
</dbReference>
<dbReference type="InterPro" id="IPR000629">
    <property type="entry name" value="RNA-helicase_DEAD-box_CS"/>
</dbReference>
<dbReference type="InterPro" id="IPR011545">
    <property type="entry name" value="DEAD/DEAH_box_helicase_dom"/>
</dbReference>
<evidence type="ECO:0000313" key="10">
    <source>
        <dbReference type="EMBL" id="PWK54390.1"/>
    </source>
</evidence>
<dbReference type="InterPro" id="IPR014001">
    <property type="entry name" value="Helicase_ATP-bd"/>
</dbReference>
<feature type="domain" description="Helicase C-terminal" evidence="9">
    <location>
        <begin position="229"/>
        <end position="382"/>
    </location>
</feature>
<dbReference type="Proteomes" id="UP000245790">
    <property type="component" value="Unassembled WGS sequence"/>
</dbReference>
<dbReference type="PANTHER" id="PTHR47959:SF13">
    <property type="entry name" value="ATP-DEPENDENT RNA HELICASE RHLE"/>
    <property type="match status" value="1"/>
</dbReference>
<dbReference type="CDD" id="cd18787">
    <property type="entry name" value="SF2_C_DEAD"/>
    <property type="match status" value="1"/>
</dbReference>
<dbReference type="GO" id="GO:0003724">
    <property type="term" value="F:RNA helicase activity"/>
    <property type="evidence" value="ECO:0007669"/>
    <property type="project" value="UniProtKB-ARBA"/>
</dbReference>
<dbReference type="AlphaFoldDB" id="A0A316G3M9"/>
<evidence type="ECO:0000259" key="9">
    <source>
        <dbReference type="PROSITE" id="PS51194"/>
    </source>
</evidence>
<sequence>MPSFAKLNLIDALTTVLDAERYRTPTDVQSKVIPLVLQGKDVMAAAETGSGKTAAYVLPLLQRLAEQTVSANEALSLILVPTRELAIQVHGNILKYGANLNLRSEAVFGGVKINPQMKRLRAGVSLLVATPGRLLDLMSKNAVRFDRLQALVLDEADRMLDLGFLPDIQQLLLTMPEKKQTLLFSATYSPAIKTLAHNLSQSMLAVQVNAPNQAARKVIQWLHPVDKQAKTDLLLALINDNQWRKVLVFVKTKKGANKLAFDLKKGGVSSGVIHGDKSQKERIAALESFKLDKINVLVATDVAARGLDIEQLPQVVNYDLPKIAEDYVHRIGRTGRAGETGHAVSLVSADEVDQLRKIESLIKQLLPRKLIAGFEPNHNLPETRLVAAKKKKPHKKKLAKAQQKKAKPSKSKSKNRNEQAPSSRTGRRAPKLS</sequence>
<dbReference type="EMBL" id="QGGU01000001">
    <property type="protein sequence ID" value="PWK54390.1"/>
    <property type="molecule type" value="Genomic_DNA"/>
</dbReference>
<gene>
    <name evidence="10" type="ORF">C8D97_101238</name>
</gene>
<dbReference type="PROSITE" id="PS51194">
    <property type="entry name" value="HELICASE_CTER"/>
    <property type="match status" value="1"/>
</dbReference>
<comment type="caution">
    <text evidence="10">The sequence shown here is derived from an EMBL/GenBank/DDBJ whole genome shotgun (WGS) entry which is preliminary data.</text>
</comment>
<keyword evidence="2 6" id="KW-0378">Hydrolase</keyword>
<feature type="compositionally biased region" description="Basic residues" evidence="7">
    <location>
        <begin position="387"/>
        <end position="414"/>
    </location>
</feature>
<keyword evidence="1 6" id="KW-0547">Nucleotide-binding</keyword>
<dbReference type="InterPro" id="IPR050079">
    <property type="entry name" value="DEAD_box_RNA_helicase"/>
</dbReference>
<evidence type="ECO:0000256" key="5">
    <source>
        <dbReference type="ARBA" id="ARBA00038437"/>
    </source>
</evidence>
<feature type="domain" description="Helicase ATP-binding" evidence="8">
    <location>
        <begin position="33"/>
        <end position="206"/>
    </location>
</feature>
<dbReference type="CDD" id="cd00268">
    <property type="entry name" value="DEADc"/>
    <property type="match status" value="1"/>
</dbReference>
<evidence type="ECO:0000313" key="11">
    <source>
        <dbReference type="Proteomes" id="UP000245790"/>
    </source>
</evidence>
<keyword evidence="4 6" id="KW-0067">ATP-binding</keyword>
<dbReference type="GO" id="GO:0003676">
    <property type="term" value="F:nucleic acid binding"/>
    <property type="evidence" value="ECO:0007669"/>
    <property type="project" value="InterPro"/>
</dbReference>
<dbReference type="Pfam" id="PF00271">
    <property type="entry name" value="Helicase_C"/>
    <property type="match status" value="1"/>
</dbReference>
<evidence type="ECO:0000259" key="8">
    <source>
        <dbReference type="PROSITE" id="PS51192"/>
    </source>
</evidence>
<organism evidence="10 11">
    <name type="scientific">Pleionea mediterranea</name>
    <dbReference type="NCBI Taxonomy" id="523701"/>
    <lineage>
        <taxon>Bacteria</taxon>
        <taxon>Pseudomonadati</taxon>
        <taxon>Pseudomonadota</taxon>
        <taxon>Gammaproteobacteria</taxon>
        <taxon>Oceanospirillales</taxon>
        <taxon>Pleioneaceae</taxon>
        <taxon>Pleionea</taxon>
    </lineage>
</organism>